<dbReference type="InterPro" id="IPR043777">
    <property type="entry name" value="DUF5719"/>
</dbReference>
<name>A0A1J5PPZ2_9ZZZZ</name>
<gene>
    <name evidence="2" type="ORF">GALL_448000</name>
</gene>
<organism evidence="2">
    <name type="scientific">mine drainage metagenome</name>
    <dbReference type="NCBI Taxonomy" id="410659"/>
    <lineage>
        <taxon>unclassified sequences</taxon>
        <taxon>metagenomes</taxon>
        <taxon>ecological metagenomes</taxon>
    </lineage>
</organism>
<sequence length="396" mass="38143">MLLTADPVNGRAPRAAGTSTSLVTAGDLRGLAVAACTPAGTDEWLVGGSTAVSSTALLTLANPGSTAASVDLKIWGPNGPADLSGGSALLVAPHGQRQLLLSGVAAEQRRIVVHVSSTGGLVAASLQDDALRGLTPGGLTFVSPGVAPSTRQVVTGITVPTSAIADADQAVLRLVAPGAAGTTAAISLLGPDGVVPLPGAESVDLPAGSVIDVPLAGIPAGTYTAVVRADVPVLAGAMITRIGVAGQLENEQVIDRAWIAAGIVGSGGAAALPSAPGVTSTVVLGGVGRTSAAEGGAATGTLRVFAADGSVLGDTAVTVPAGQTVAVPVADLGAQAVAVDLVPDADPSGTAAQLAWAVVATSTQADGELVAVLTPTPPQDAAPSVRVRPGTTVGLP</sequence>
<dbReference type="Pfam" id="PF18986">
    <property type="entry name" value="DUF5719"/>
    <property type="match status" value="1"/>
</dbReference>
<comment type="caution">
    <text evidence="2">The sequence shown here is derived from an EMBL/GenBank/DDBJ whole genome shotgun (WGS) entry which is preliminary data.</text>
</comment>
<feature type="region of interest" description="Disordered" evidence="1">
    <location>
        <begin position="375"/>
        <end position="396"/>
    </location>
</feature>
<accession>A0A1J5PPZ2</accession>
<evidence type="ECO:0000313" key="2">
    <source>
        <dbReference type="EMBL" id="OIQ73561.1"/>
    </source>
</evidence>
<dbReference type="EMBL" id="MLJW01002822">
    <property type="protein sequence ID" value="OIQ73561.1"/>
    <property type="molecule type" value="Genomic_DNA"/>
</dbReference>
<proteinExistence type="predicted"/>
<protein>
    <submittedName>
        <fullName evidence="2">Uncharacterized protein</fullName>
    </submittedName>
</protein>
<reference evidence="2" key="1">
    <citation type="submission" date="2016-10" db="EMBL/GenBank/DDBJ databases">
        <title>Sequence of Gallionella enrichment culture.</title>
        <authorList>
            <person name="Poehlein A."/>
            <person name="Muehling M."/>
            <person name="Daniel R."/>
        </authorList>
    </citation>
    <scope>NUCLEOTIDE SEQUENCE</scope>
</reference>
<dbReference type="AlphaFoldDB" id="A0A1J5PPZ2"/>
<evidence type="ECO:0000256" key="1">
    <source>
        <dbReference type="SAM" id="MobiDB-lite"/>
    </source>
</evidence>